<sequence>MLVLGHTNPDCDSIAGAISLAELLTKQGTQQQRLLKVNLILKPNFS</sequence>
<evidence type="ECO:0008006" key="3">
    <source>
        <dbReference type="Google" id="ProtNLM"/>
    </source>
</evidence>
<evidence type="ECO:0000313" key="1">
    <source>
        <dbReference type="EMBL" id="GAD01250.1"/>
    </source>
</evidence>
<dbReference type="EMBL" id="BARX01000007">
    <property type="protein sequence ID" value="GAD01250.1"/>
    <property type="molecule type" value="Genomic_DNA"/>
</dbReference>
<proteinExistence type="predicted"/>
<dbReference type="SUPFAM" id="SSF64182">
    <property type="entry name" value="DHH phosphoesterases"/>
    <property type="match status" value="1"/>
</dbReference>
<dbReference type="InterPro" id="IPR038763">
    <property type="entry name" value="DHH_sf"/>
</dbReference>
<dbReference type="Gene3D" id="3.90.1640.10">
    <property type="entry name" value="inorganic pyrophosphatase (n-terminal core)"/>
    <property type="match status" value="1"/>
</dbReference>
<evidence type="ECO:0000313" key="2">
    <source>
        <dbReference type="Proteomes" id="UP000014461"/>
    </source>
</evidence>
<dbReference type="Proteomes" id="UP000014461">
    <property type="component" value="Unassembled WGS sequence"/>
</dbReference>
<organism evidence="1 2">
    <name type="scientific">Agarivorans albus MKT 106</name>
    <dbReference type="NCBI Taxonomy" id="1331007"/>
    <lineage>
        <taxon>Bacteria</taxon>
        <taxon>Pseudomonadati</taxon>
        <taxon>Pseudomonadota</taxon>
        <taxon>Gammaproteobacteria</taxon>
        <taxon>Alteromonadales</taxon>
        <taxon>Alteromonadaceae</taxon>
        <taxon>Agarivorans</taxon>
    </lineage>
</organism>
<dbReference type="AlphaFoldDB" id="R9PIS2"/>
<dbReference type="RefSeq" id="WP_016401018.1">
    <property type="nucleotide sequence ID" value="NZ_BARX01000007.1"/>
</dbReference>
<keyword evidence="2" id="KW-1185">Reference proteome</keyword>
<accession>R9PIS2</accession>
<name>R9PIS2_AGAAL</name>
<gene>
    <name evidence="1" type="ORF">AALB_1330</name>
</gene>
<dbReference type="STRING" id="1331007.AALB_1330"/>
<protein>
    <recommendedName>
        <fullName evidence="3">Manganese-dependent inorganic pyrophosphatase</fullName>
    </recommendedName>
</protein>
<comment type="caution">
    <text evidence="1">The sequence shown here is derived from an EMBL/GenBank/DDBJ whole genome shotgun (WGS) entry which is preliminary data.</text>
</comment>
<reference evidence="1" key="1">
    <citation type="journal article" date="2013" name="Genome Announc.">
        <title>Draft Genome Sequence of Agarivorans albus Strain MKT 106T, an Agarolytic Marine Bacterium.</title>
        <authorList>
            <person name="Yasuike M."/>
            <person name="Nakamura Y."/>
            <person name="Kai W."/>
            <person name="Fujiwara A."/>
            <person name="Fukui Y."/>
            <person name="Satomi M."/>
            <person name="Sano M."/>
        </authorList>
    </citation>
    <scope>NUCLEOTIDE SEQUENCE [LARGE SCALE GENOMIC DNA]</scope>
</reference>